<gene>
    <name evidence="8" type="ORF">P280DRAFT_510007</name>
</gene>
<dbReference type="OrthoDB" id="6770063at2759"/>
<evidence type="ECO:0000256" key="4">
    <source>
        <dbReference type="ARBA" id="ARBA00023136"/>
    </source>
</evidence>
<feature type="region of interest" description="Disordered" evidence="5">
    <location>
        <begin position="20"/>
        <end position="50"/>
    </location>
</feature>
<feature type="compositionally biased region" description="Basic and acidic residues" evidence="5">
    <location>
        <begin position="20"/>
        <end position="31"/>
    </location>
</feature>
<organism evidence="8 9">
    <name type="scientific">Massarina eburnea CBS 473.64</name>
    <dbReference type="NCBI Taxonomy" id="1395130"/>
    <lineage>
        <taxon>Eukaryota</taxon>
        <taxon>Fungi</taxon>
        <taxon>Dikarya</taxon>
        <taxon>Ascomycota</taxon>
        <taxon>Pezizomycotina</taxon>
        <taxon>Dothideomycetes</taxon>
        <taxon>Pleosporomycetidae</taxon>
        <taxon>Pleosporales</taxon>
        <taxon>Massarineae</taxon>
        <taxon>Massarinaceae</taxon>
        <taxon>Massarina</taxon>
    </lineage>
</organism>
<feature type="transmembrane region" description="Helical" evidence="6">
    <location>
        <begin position="237"/>
        <end position="260"/>
    </location>
</feature>
<feature type="transmembrane region" description="Helical" evidence="6">
    <location>
        <begin position="281"/>
        <end position="307"/>
    </location>
</feature>
<evidence type="ECO:0000256" key="5">
    <source>
        <dbReference type="SAM" id="MobiDB-lite"/>
    </source>
</evidence>
<dbReference type="AlphaFoldDB" id="A0A6A6RS14"/>
<protein>
    <submittedName>
        <fullName evidence="8">MFS general substrate transporter</fullName>
    </submittedName>
</protein>
<dbReference type="Gene3D" id="1.20.1720.10">
    <property type="entry name" value="Multidrug resistance protein D"/>
    <property type="match status" value="1"/>
</dbReference>
<dbReference type="Proteomes" id="UP000799753">
    <property type="component" value="Unassembled WGS sequence"/>
</dbReference>
<feature type="transmembrane region" description="Helical" evidence="6">
    <location>
        <begin position="438"/>
        <end position="457"/>
    </location>
</feature>
<feature type="transmembrane region" description="Helical" evidence="6">
    <location>
        <begin position="85"/>
        <end position="110"/>
    </location>
</feature>
<accession>A0A6A6RS14</accession>
<dbReference type="PANTHER" id="PTHR23501">
    <property type="entry name" value="MAJOR FACILITATOR SUPERFAMILY"/>
    <property type="match status" value="1"/>
</dbReference>
<dbReference type="PROSITE" id="PS50850">
    <property type="entry name" value="MFS"/>
    <property type="match status" value="1"/>
</dbReference>
<dbReference type="GO" id="GO:0005886">
    <property type="term" value="C:plasma membrane"/>
    <property type="evidence" value="ECO:0007669"/>
    <property type="project" value="TreeGrafter"/>
</dbReference>
<feature type="transmembrane region" description="Helical" evidence="6">
    <location>
        <begin position="463"/>
        <end position="488"/>
    </location>
</feature>
<feature type="transmembrane region" description="Helical" evidence="6">
    <location>
        <begin position="371"/>
        <end position="394"/>
    </location>
</feature>
<feature type="transmembrane region" description="Helical" evidence="6">
    <location>
        <begin position="500"/>
        <end position="520"/>
    </location>
</feature>
<keyword evidence="9" id="KW-1185">Reference proteome</keyword>
<feature type="transmembrane region" description="Helical" evidence="6">
    <location>
        <begin position="319"/>
        <end position="342"/>
    </location>
</feature>
<name>A0A6A6RS14_9PLEO</name>
<keyword evidence="3 6" id="KW-1133">Transmembrane helix</keyword>
<evidence type="ECO:0000256" key="6">
    <source>
        <dbReference type="SAM" id="Phobius"/>
    </source>
</evidence>
<dbReference type="InterPro" id="IPR036259">
    <property type="entry name" value="MFS_trans_sf"/>
</dbReference>
<dbReference type="InterPro" id="IPR011701">
    <property type="entry name" value="MFS"/>
</dbReference>
<feature type="transmembrane region" description="Helical" evidence="6">
    <location>
        <begin position="561"/>
        <end position="583"/>
    </location>
</feature>
<dbReference type="InterPro" id="IPR020846">
    <property type="entry name" value="MFS_dom"/>
</dbReference>
<feature type="transmembrane region" description="Helical" evidence="6">
    <location>
        <begin position="122"/>
        <end position="140"/>
    </location>
</feature>
<evidence type="ECO:0000256" key="1">
    <source>
        <dbReference type="ARBA" id="ARBA00004141"/>
    </source>
</evidence>
<evidence type="ECO:0000313" key="9">
    <source>
        <dbReference type="Proteomes" id="UP000799753"/>
    </source>
</evidence>
<feature type="domain" description="Major facilitator superfamily (MFS) profile" evidence="7">
    <location>
        <begin position="87"/>
        <end position="550"/>
    </location>
</feature>
<evidence type="ECO:0000313" key="8">
    <source>
        <dbReference type="EMBL" id="KAF2637038.1"/>
    </source>
</evidence>
<evidence type="ECO:0000256" key="2">
    <source>
        <dbReference type="ARBA" id="ARBA00022692"/>
    </source>
</evidence>
<dbReference type="SUPFAM" id="SSF103473">
    <property type="entry name" value="MFS general substrate transporter"/>
    <property type="match status" value="1"/>
</dbReference>
<dbReference type="PANTHER" id="PTHR23501:SF39">
    <property type="entry name" value="MULTIDRUG TRANSPORTER, PUTATIVE (AFU_ORTHOLOGUE AFUA_1G05010)-RELATED"/>
    <property type="match status" value="1"/>
</dbReference>
<dbReference type="GO" id="GO:0022857">
    <property type="term" value="F:transmembrane transporter activity"/>
    <property type="evidence" value="ECO:0007669"/>
    <property type="project" value="InterPro"/>
</dbReference>
<sequence>MAYMLFKYIRRKVKESKERKEALTISDDSHLTPDINPGASTEPERGQTLTGHDGSAYFASSVSAETQEEHRRLKQEERQLTKHRWMLVIGLILPNFLASIDVTIVAPAIPQISSHFNHLSGSFNWIVAAYTLTFTTFVPASGQLADIYGRHFALQFQLFWILVGSVLCAAAQTWTMLLFGRAIQGLGAAGIMNLTRIILSDGVSLADNSINNTVFSLINGCSYAVGPVIGGYLTAANWRYCFVVAIPIAVIAHILIFFLIRKDLVKGRVSRKPGDSRRTGYIAGLGSIDWVGMITFIFGVGLIILAVQWGGTSYSWDSVAVIVPFIIGGTLFILFFLNEYLLGPGRLMHRIFSNQIAMIPSTIFRKKDTSLLMIINFAAGMSLVSAFYFVSYYWQLAEGFSPSKSGVQLLYYTPGLGIGVYTAMFLCNVWPKQTFHPLFWGSVVEAVGLSLMTWAISSRQKTLVNVFLAVAGAGTGLRFMPIVLHAAGIWPKRIAAIQSVLSFTLPLGETIGISMMGAVFSNKYSRSLRSLAQSSGLSNLDTLNNLPPAQQEAVRHAASDAVMWAFISILPFMALSIVAAMFLGNVWIGTPRKLADDGRVKKEGKKGMVMSVPYLYAVFTGNVGRNRTEVDPVAEQAGAEKDGEAVFDVEADGMGDRRSRCV</sequence>
<comment type="subcellular location">
    <subcellularLocation>
        <location evidence="1">Membrane</location>
        <topology evidence="1">Multi-pass membrane protein</topology>
    </subcellularLocation>
</comment>
<proteinExistence type="predicted"/>
<evidence type="ECO:0000259" key="7">
    <source>
        <dbReference type="PROSITE" id="PS50850"/>
    </source>
</evidence>
<keyword evidence="4 6" id="KW-0472">Membrane</keyword>
<reference evidence="8" key="1">
    <citation type="journal article" date="2020" name="Stud. Mycol.">
        <title>101 Dothideomycetes genomes: a test case for predicting lifestyles and emergence of pathogens.</title>
        <authorList>
            <person name="Haridas S."/>
            <person name="Albert R."/>
            <person name="Binder M."/>
            <person name="Bloem J."/>
            <person name="Labutti K."/>
            <person name="Salamov A."/>
            <person name="Andreopoulos B."/>
            <person name="Baker S."/>
            <person name="Barry K."/>
            <person name="Bills G."/>
            <person name="Bluhm B."/>
            <person name="Cannon C."/>
            <person name="Castanera R."/>
            <person name="Culley D."/>
            <person name="Daum C."/>
            <person name="Ezra D."/>
            <person name="Gonzalez J."/>
            <person name="Henrissat B."/>
            <person name="Kuo A."/>
            <person name="Liang C."/>
            <person name="Lipzen A."/>
            <person name="Lutzoni F."/>
            <person name="Magnuson J."/>
            <person name="Mondo S."/>
            <person name="Nolan M."/>
            <person name="Ohm R."/>
            <person name="Pangilinan J."/>
            <person name="Park H.-J."/>
            <person name="Ramirez L."/>
            <person name="Alfaro M."/>
            <person name="Sun H."/>
            <person name="Tritt A."/>
            <person name="Yoshinaga Y."/>
            <person name="Zwiers L.-H."/>
            <person name="Turgeon B."/>
            <person name="Goodwin S."/>
            <person name="Spatafora J."/>
            <person name="Crous P."/>
            <person name="Grigoriev I."/>
        </authorList>
    </citation>
    <scope>NUCLEOTIDE SEQUENCE</scope>
    <source>
        <strain evidence="8">CBS 473.64</strain>
    </source>
</reference>
<feature type="transmembrane region" description="Helical" evidence="6">
    <location>
        <begin position="409"/>
        <end position="431"/>
    </location>
</feature>
<feature type="transmembrane region" description="Helical" evidence="6">
    <location>
        <begin position="152"/>
        <end position="174"/>
    </location>
</feature>
<dbReference type="EMBL" id="MU006795">
    <property type="protein sequence ID" value="KAF2637038.1"/>
    <property type="molecule type" value="Genomic_DNA"/>
</dbReference>
<keyword evidence="2 6" id="KW-0812">Transmembrane</keyword>
<evidence type="ECO:0000256" key="3">
    <source>
        <dbReference type="ARBA" id="ARBA00022989"/>
    </source>
</evidence>
<dbReference type="Pfam" id="PF07690">
    <property type="entry name" value="MFS_1"/>
    <property type="match status" value="1"/>
</dbReference>